<sequence length="268" mass="31496">MIYQFLQTYVEGHNIYGYINKKLEDVSYMFHFGYRDNDETGNEINYLYVSGDNLFLQYYSEEVDYIIDLLNYVMTKGQYKNVYLWFPFDMMSGGDLISLAENLNKIENPINILVNGEADTDDELFRYYDLSKLINELHRVRIITDTPRHILLEEIIPDSVPNVLQQFIAAFHPIIKGQLGDDNTLRNITVTGIAILDNEEVVDAKLNDKWIAYVRSEINRFPKFVTTVYVYTQNKKLLNDIVSGFDREVIFIEHVPFPMDASYIYYNF</sequence>
<gene>
    <name evidence="1" type="ORF">ORPV_878</name>
</gene>
<proteinExistence type="predicted"/>
<dbReference type="RefSeq" id="YP_009449084.1">
    <property type="nucleotide sequence ID" value="NC_036594.1"/>
</dbReference>
<name>A0A2I2L5F8_9VIRU</name>
<dbReference type="KEGG" id="vg:35382714"/>
<evidence type="ECO:0000313" key="1">
    <source>
        <dbReference type="EMBL" id="SNW62782.1"/>
    </source>
</evidence>
<evidence type="ECO:0000313" key="2">
    <source>
        <dbReference type="Proteomes" id="UP000236316"/>
    </source>
</evidence>
<dbReference type="Proteomes" id="UP000236316">
    <property type="component" value="Segment"/>
</dbReference>
<dbReference type="EMBL" id="LT906555">
    <property type="protein sequence ID" value="SNW62782.1"/>
    <property type="molecule type" value="Genomic_DNA"/>
</dbReference>
<keyword evidence="2" id="KW-1185">Reference proteome</keyword>
<protein>
    <submittedName>
        <fullName evidence="1">Uncharacterized protein</fullName>
    </submittedName>
</protein>
<organism evidence="1">
    <name type="scientific">Orpheovirus IHUMI-LCC2</name>
    <dbReference type="NCBI Taxonomy" id="2023057"/>
    <lineage>
        <taxon>Viruses</taxon>
        <taxon>Varidnaviria</taxon>
        <taxon>Bamfordvirae</taxon>
        <taxon>Nucleocytoviricota</taxon>
        <taxon>Megaviricetes</taxon>
        <taxon>Pimascovirales</taxon>
        <taxon>Ocovirineae</taxon>
        <taxon>Orpheoviridae</taxon>
        <taxon>Alphaorpheovirus</taxon>
        <taxon>Alphaorpheovirus massiliense</taxon>
    </lineage>
</organism>
<accession>A0A2I2L5F8</accession>
<reference evidence="1" key="1">
    <citation type="submission" date="2017-08" db="EMBL/GenBank/DDBJ databases">
        <authorList>
            <consortium name="Urmite Genomes"/>
        </authorList>
    </citation>
    <scope>NUCLEOTIDE SEQUENCE [LARGE SCALE GENOMIC DNA]</scope>
    <source>
        <strain evidence="1">IHUMI-LCC2</strain>
    </source>
</reference>
<dbReference type="GeneID" id="35382714"/>